<feature type="region of interest" description="Disordered" evidence="1">
    <location>
        <begin position="319"/>
        <end position="480"/>
    </location>
</feature>
<evidence type="ECO:0000256" key="1">
    <source>
        <dbReference type="SAM" id="MobiDB-lite"/>
    </source>
</evidence>
<feature type="compositionally biased region" description="Basic and acidic residues" evidence="1">
    <location>
        <begin position="432"/>
        <end position="451"/>
    </location>
</feature>
<dbReference type="Proteomes" id="UP000095349">
    <property type="component" value="Chromosome"/>
</dbReference>
<feature type="compositionally biased region" description="Gly residues" evidence="1">
    <location>
        <begin position="417"/>
        <end position="429"/>
    </location>
</feature>
<proteinExistence type="predicted"/>
<sequence length="480" mass="53777">MNPGPTPYDPLADAGPDRDGAGARPRGPLLRETPPPYRRVSGRVAAVLLYRNGGHRVMWPDRKEDYGTPLFGSPYTVFQVLLGRNITDFALELPAAGDGVSFHADAEVHWEVEDPYLVVQRQVWDVAELLRGDLLDGLRAVSRRFGITEAQRADEAVREELAAGRLHIGRDLGLRCRVLVFFHLDSDVKGQLAEADRTLVGMGVDRRVAERERRKDAYDRQILADRARELQDMLRQGEFAQIAHHMAANPDQQWEIRRQLLAEEREGKADFLAVLHRLIDTGVIERHDLDQMTYQVLEHLRSSSGGVLGGVADRVLDLPRPGPRAALTGGGPSAEPVRPPWEDEPSDRRRPAAPVPDDDPRRVREPTNVQSAGEWERERDRERRRDGERDGGRGWDGEERRGDRERRWDRERDDAGRGSGRPGGGGAGRDGAAWRDTPRDPDDRYGDRYGDDAAYGSASRRPPAAPAAPPSADFDDWDDE</sequence>
<dbReference type="AlphaFoldDB" id="A0A1D8G8C7"/>
<feature type="compositionally biased region" description="Low complexity" evidence="1">
    <location>
        <begin position="452"/>
        <end position="462"/>
    </location>
</feature>
<name>A0A1D8G8C7_9ACTN</name>
<keyword evidence="3" id="KW-1185">Reference proteome</keyword>
<evidence type="ECO:0008006" key="4">
    <source>
        <dbReference type="Google" id="ProtNLM"/>
    </source>
</evidence>
<dbReference type="STRING" id="285473.A4G23_04600"/>
<dbReference type="EMBL" id="CP017316">
    <property type="protein sequence ID" value="AOT61711.1"/>
    <property type="molecule type" value="Genomic_DNA"/>
</dbReference>
<protein>
    <recommendedName>
        <fullName evidence="4">SPFH domain / Band 7 family protein</fullName>
    </recommendedName>
</protein>
<evidence type="ECO:0000313" key="3">
    <source>
        <dbReference type="Proteomes" id="UP000095349"/>
    </source>
</evidence>
<dbReference type="PATRIC" id="fig|285473.5.peg.4838"/>
<reference evidence="2 3" key="1">
    <citation type="submission" date="2016-09" db="EMBL/GenBank/DDBJ databases">
        <title>Streptomyces rubrolavendulae MJM4426 Genome sequencing and assembly.</title>
        <authorList>
            <person name="Kim J.-G."/>
        </authorList>
    </citation>
    <scope>NUCLEOTIDE SEQUENCE [LARGE SCALE GENOMIC DNA]</scope>
    <source>
        <strain evidence="2 3">MJM4426</strain>
    </source>
</reference>
<dbReference type="KEGG" id="srn:A4G23_04600"/>
<feature type="compositionally biased region" description="Basic and acidic residues" evidence="1">
    <location>
        <begin position="374"/>
        <end position="416"/>
    </location>
</feature>
<dbReference type="RefSeq" id="WP_203233034.1">
    <property type="nucleotide sequence ID" value="NZ_CP017316.1"/>
</dbReference>
<organism evidence="2 3">
    <name type="scientific">Streptomyces rubrolavendulae</name>
    <dbReference type="NCBI Taxonomy" id="285473"/>
    <lineage>
        <taxon>Bacteria</taxon>
        <taxon>Bacillati</taxon>
        <taxon>Actinomycetota</taxon>
        <taxon>Actinomycetes</taxon>
        <taxon>Kitasatosporales</taxon>
        <taxon>Streptomycetaceae</taxon>
        <taxon>Streptomyces</taxon>
    </lineage>
</organism>
<feature type="region of interest" description="Disordered" evidence="1">
    <location>
        <begin position="1"/>
        <end position="37"/>
    </location>
</feature>
<gene>
    <name evidence="2" type="ORF">A4G23_04600</name>
</gene>
<accession>A0A1D8G8C7</accession>
<evidence type="ECO:0000313" key="2">
    <source>
        <dbReference type="EMBL" id="AOT61711.1"/>
    </source>
</evidence>